<accession>A4XGJ7</accession>
<evidence type="ECO:0000256" key="4">
    <source>
        <dbReference type="ARBA" id="ARBA00022519"/>
    </source>
</evidence>
<dbReference type="RefSeq" id="WP_011915986.1">
    <property type="nucleotide sequence ID" value="NC_009437.1"/>
</dbReference>
<evidence type="ECO:0000256" key="3">
    <source>
        <dbReference type="ARBA" id="ARBA00022475"/>
    </source>
</evidence>
<keyword evidence="10" id="KW-0378">Hydrolase</keyword>
<keyword evidence="3" id="KW-1003">Cell membrane</keyword>
<dbReference type="GO" id="GO:0022857">
    <property type="term" value="F:transmembrane transporter activity"/>
    <property type="evidence" value="ECO:0007669"/>
    <property type="project" value="InterPro"/>
</dbReference>
<evidence type="ECO:0000256" key="8">
    <source>
        <dbReference type="ARBA" id="ARBA00039381"/>
    </source>
</evidence>
<evidence type="ECO:0000256" key="6">
    <source>
        <dbReference type="ARBA" id="ARBA00022989"/>
    </source>
</evidence>
<reference evidence="10 11" key="1">
    <citation type="journal article" date="2008" name="Appl. Environ. Microbiol.">
        <title>Hydrogenomics of the extremely thermophilic bacterium Caldicellulosiruptor saccharolyticus.</title>
        <authorList>
            <person name="van de Werken H.J."/>
            <person name="Verhaart M.R."/>
            <person name="VanFossen A.L."/>
            <person name="Willquist K."/>
            <person name="Lewis D.L."/>
            <person name="Nichols J.D."/>
            <person name="Goorissen H.P."/>
            <person name="Mongodin E.F."/>
            <person name="Nelson K.E."/>
            <person name="van Niel E.W."/>
            <person name="Stams A.J."/>
            <person name="Ward D.E."/>
            <person name="de Vos W.M."/>
            <person name="van der Oost J."/>
            <person name="Kelly R.M."/>
            <person name="Kengen S.W."/>
        </authorList>
    </citation>
    <scope>NUCLEOTIDE SEQUENCE [LARGE SCALE GENOMIC DNA]</scope>
    <source>
        <strain evidence="11">ATCC 43494 / DSM 8903 / Tp8T 6331</strain>
    </source>
</reference>
<feature type="transmembrane region" description="Helical" evidence="9">
    <location>
        <begin position="296"/>
        <end position="313"/>
    </location>
</feature>
<dbReference type="InterPro" id="IPR001851">
    <property type="entry name" value="ABC_transp_permease"/>
</dbReference>
<evidence type="ECO:0000256" key="5">
    <source>
        <dbReference type="ARBA" id="ARBA00022692"/>
    </source>
</evidence>
<comment type="subcellular location">
    <subcellularLocation>
        <location evidence="1">Cell membrane</location>
        <topology evidence="1">Multi-pass membrane protein</topology>
    </subcellularLocation>
</comment>
<feature type="transmembrane region" description="Helical" evidence="9">
    <location>
        <begin position="268"/>
        <end position="290"/>
    </location>
</feature>
<dbReference type="AlphaFoldDB" id="A4XGJ7"/>
<protein>
    <recommendedName>
        <fullName evidence="8">Autoinducer 2 import system permease protein LsrD</fullName>
    </recommendedName>
</protein>
<gene>
    <name evidence="10" type="ordered locus">Csac_0393</name>
</gene>
<dbReference type="eggNOG" id="COG1172">
    <property type="taxonomic scope" value="Bacteria"/>
</dbReference>
<dbReference type="GO" id="GO:0016787">
    <property type="term" value="F:hydrolase activity"/>
    <property type="evidence" value="ECO:0007669"/>
    <property type="project" value="UniProtKB-KW"/>
</dbReference>
<feature type="transmembrane region" description="Helical" evidence="9">
    <location>
        <begin position="213"/>
        <end position="233"/>
    </location>
</feature>
<keyword evidence="11" id="KW-1185">Reference proteome</keyword>
<dbReference type="EMBL" id="CP000679">
    <property type="protein sequence ID" value="ABP66032.1"/>
    <property type="molecule type" value="Genomic_DNA"/>
</dbReference>
<dbReference type="Proteomes" id="UP000000256">
    <property type="component" value="Chromosome"/>
</dbReference>
<evidence type="ECO:0000256" key="2">
    <source>
        <dbReference type="ARBA" id="ARBA00022448"/>
    </source>
</evidence>
<dbReference type="PANTHER" id="PTHR32196:SF71">
    <property type="entry name" value="AUTOINDUCER 2 IMPORT SYSTEM PERMEASE PROTEIN LSRD"/>
    <property type="match status" value="1"/>
</dbReference>
<feature type="transmembrane region" description="Helical" evidence="9">
    <location>
        <begin position="71"/>
        <end position="88"/>
    </location>
</feature>
<dbReference type="Pfam" id="PF02653">
    <property type="entry name" value="BPD_transp_2"/>
    <property type="match status" value="1"/>
</dbReference>
<keyword evidence="2" id="KW-0813">Transport</keyword>
<proteinExistence type="predicted"/>
<keyword evidence="7 9" id="KW-0472">Membrane</keyword>
<dbReference type="HOGENOM" id="CLU_028880_2_2_9"/>
<keyword evidence="6 9" id="KW-1133">Transmembrane helix</keyword>
<evidence type="ECO:0000256" key="9">
    <source>
        <dbReference type="SAM" id="Phobius"/>
    </source>
</evidence>
<feature type="transmembrane region" description="Helical" evidence="9">
    <location>
        <begin position="43"/>
        <end position="64"/>
    </location>
</feature>
<sequence length="323" mass="34710">MESIYGYVKYIEKLKNLVIYITMVIMIILFSIFVPGFLSLDGIITLLTTMAIVCILGIGVTFVLTVGEIDISTGALMSVPSVVVAVLLKNGVSLFIALMLALLSALLIGYLNGVVTTKIGIPSFITTLGTSGIAMGLSRIISGNTPVSVEDKFILSLFGKDLLGLPKIILWMILLTIIGYFLLHKTRFGRNLHCVGDNREAAYLYGINVKRTIILAFVVCSIYVFFAGMLMIGKTSFATPGEGESLVLDAIVAPVIGGTSIRGGKGSIIGTFIGALFLAIVSSGLFYLAFPSWTTNILIGTIIIIVLTISSLIDKWQKEMECK</sequence>
<feature type="transmembrane region" description="Helical" evidence="9">
    <location>
        <begin position="124"/>
        <end position="142"/>
    </location>
</feature>
<name>A4XGJ7_CALS8</name>
<dbReference type="PANTHER" id="PTHR32196">
    <property type="entry name" value="ABC TRANSPORTER PERMEASE PROTEIN YPHD-RELATED-RELATED"/>
    <property type="match status" value="1"/>
</dbReference>
<keyword evidence="4" id="KW-0997">Cell inner membrane</keyword>
<dbReference type="STRING" id="351627.Csac_0393"/>
<evidence type="ECO:0000256" key="7">
    <source>
        <dbReference type="ARBA" id="ARBA00023136"/>
    </source>
</evidence>
<dbReference type="GO" id="GO:0005886">
    <property type="term" value="C:plasma membrane"/>
    <property type="evidence" value="ECO:0007669"/>
    <property type="project" value="UniProtKB-SubCell"/>
</dbReference>
<dbReference type="CDD" id="cd06579">
    <property type="entry name" value="TM_PBP1_transp_AraH_like"/>
    <property type="match status" value="1"/>
</dbReference>
<evidence type="ECO:0000313" key="10">
    <source>
        <dbReference type="EMBL" id="ABP66032.1"/>
    </source>
</evidence>
<evidence type="ECO:0000256" key="1">
    <source>
        <dbReference type="ARBA" id="ARBA00004651"/>
    </source>
</evidence>
<keyword evidence="5 9" id="KW-0812">Transmembrane</keyword>
<organism evidence="10 11">
    <name type="scientific">Caldicellulosiruptor saccharolyticus (strain ATCC 43494 / DSM 8903 / Tp8T 6331)</name>
    <dbReference type="NCBI Taxonomy" id="351627"/>
    <lineage>
        <taxon>Bacteria</taxon>
        <taxon>Bacillati</taxon>
        <taxon>Bacillota</taxon>
        <taxon>Bacillota incertae sedis</taxon>
        <taxon>Caldicellulosiruptorales</taxon>
        <taxon>Caldicellulosiruptoraceae</taxon>
        <taxon>Caldicellulosiruptor</taxon>
    </lineage>
</organism>
<feature type="transmembrane region" description="Helical" evidence="9">
    <location>
        <begin position="17"/>
        <end position="37"/>
    </location>
</feature>
<dbReference type="KEGG" id="csc:Csac_0393"/>
<evidence type="ECO:0000313" key="11">
    <source>
        <dbReference type="Proteomes" id="UP000000256"/>
    </source>
</evidence>
<feature type="transmembrane region" description="Helical" evidence="9">
    <location>
        <begin position="162"/>
        <end position="183"/>
    </location>
</feature>
<feature type="transmembrane region" description="Helical" evidence="9">
    <location>
        <begin position="94"/>
        <end position="112"/>
    </location>
</feature>